<reference evidence="3 4" key="1">
    <citation type="submission" date="2024-07" db="EMBL/GenBank/DDBJ databases">
        <title>Section-level genome sequencing and comparative genomics of Aspergillus sections Usti and Cavernicolus.</title>
        <authorList>
            <consortium name="Lawrence Berkeley National Laboratory"/>
            <person name="Nybo J.L."/>
            <person name="Vesth T.C."/>
            <person name="Theobald S."/>
            <person name="Frisvad J.C."/>
            <person name="Larsen T.O."/>
            <person name="Kjaerboelling I."/>
            <person name="Rothschild-Mancinelli K."/>
            <person name="Lyhne E.K."/>
            <person name="Kogle M.E."/>
            <person name="Barry K."/>
            <person name="Clum A."/>
            <person name="Na H."/>
            <person name="Ledsgaard L."/>
            <person name="Lin J."/>
            <person name="Lipzen A."/>
            <person name="Kuo A."/>
            <person name="Riley R."/>
            <person name="Mondo S."/>
            <person name="LaButti K."/>
            <person name="Haridas S."/>
            <person name="Pangalinan J."/>
            <person name="Salamov A.A."/>
            <person name="Simmons B.A."/>
            <person name="Magnuson J.K."/>
            <person name="Chen J."/>
            <person name="Drula E."/>
            <person name="Henrissat B."/>
            <person name="Wiebenga A."/>
            <person name="Lubbers R.J."/>
            <person name="Gomes A.C."/>
            <person name="Macurrencykelacurrency M.R."/>
            <person name="Stajich J."/>
            <person name="Grigoriev I.V."/>
            <person name="Mortensen U.H."/>
            <person name="De vries R.P."/>
            <person name="Baker S.E."/>
            <person name="Andersen M.R."/>
        </authorList>
    </citation>
    <scope>NUCLEOTIDE SEQUENCE [LARGE SCALE GENOMIC DNA]</scope>
    <source>
        <strain evidence="3 4">CBS 756.74</strain>
    </source>
</reference>
<gene>
    <name evidence="3" type="ORF">BJX68DRAFT_280130</name>
</gene>
<dbReference type="EMBL" id="JBFXLR010000092">
    <property type="protein sequence ID" value="KAL2837818.1"/>
    <property type="molecule type" value="Genomic_DNA"/>
</dbReference>
<evidence type="ECO:0000259" key="2">
    <source>
        <dbReference type="Pfam" id="PF14330"/>
    </source>
</evidence>
<dbReference type="Pfam" id="PF14330">
    <property type="entry name" value="DUF4387"/>
    <property type="match status" value="1"/>
</dbReference>
<protein>
    <recommendedName>
        <fullName evidence="5">DUF1446-domain-containing protein</fullName>
    </recommendedName>
</protein>
<dbReference type="InterPro" id="IPR010839">
    <property type="entry name" value="AtuA_N"/>
</dbReference>
<keyword evidence="4" id="KW-1185">Reference proteome</keyword>
<sequence length="603" mass="65524">MKPFTIFTPSPILGYGYDTDEFWTTVHESRPSAIILDGGSTDPGPYMLGTDKTICSRASYERDLQPILHACASTSCKFLLGSAGGAGTNSQVDLTISIINDLAEKNGWAFRVAVIKFKDDRELLVRKVRTGSAYSCSSSPDISESDVTESQTIVGQMGAEPFLEALKIPDVDIIIAGRSYDPAPFAAFSMHHGVNQSPAWHMGKIMECGGLCATPKGRSMLATMHQDSFELTPTARGQRCTPLSVAAHTFYEKTRPDRLPGPGGVLHLDNATYTQQRDGRTTLVKGSEFVPTPVYQVKLEGVTKLGYRTVFIGGIKDPILIRGLDSFLETVRITTREAFPSLDSHAGYQLRFHVYGRDAVMGSLESTATTPHEVGLLGEVVAPSQAEADATANFARVTVLHASYADQVATAGNFASPLTPLDTSTGPVFKFSIYNLVDVASPMELFCIDTIMVGSPGQPQPPPTVPQKRDPAIDQTNVIATRQSPRIHSGIPGLYPLSSLASVIRSKNSGPFEITLDVMFDDVDNFGLVRQSGILNIETVKQLYGLRDQDIVTIMFYEPALGWKCTFKRSWPQGSFGERDTFGCQQHAPLLSINVPVPLRATM</sequence>
<evidence type="ECO:0000313" key="4">
    <source>
        <dbReference type="Proteomes" id="UP001610444"/>
    </source>
</evidence>
<feature type="domain" description="DUF4387" evidence="2">
    <location>
        <begin position="497"/>
        <end position="593"/>
    </location>
</feature>
<comment type="caution">
    <text evidence="3">The sequence shown here is derived from an EMBL/GenBank/DDBJ whole genome shotgun (WGS) entry which is preliminary data.</text>
</comment>
<dbReference type="Pfam" id="PF07287">
    <property type="entry name" value="AtuA"/>
    <property type="match status" value="1"/>
</dbReference>
<dbReference type="GeneID" id="98164036"/>
<feature type="domain" description="Acyclic terpene utilisation N-terminal" evidence="1">
    <location>
        <begin position="61"/>
        <end position="395"/>
    </location>
</feature>
<name>A0ABR4JCN1_9EURO</name>
<accession>A0ABR4JCN1</accession>
<proteinExistence type="predicted"/>
<evidence type="ECO:0000259" key="1">
    <source>
        <dbReference type="Pfam" id="PF07287"/>
    </source>
</evidence>
<dbReference type="RefSeq" id="XP_070892721.1">
    <property type="nucleotide sequence ID" value="XM_071048872.1"/>
</dbReference>
<dbReference type="Proteomes" id="UP001610444">
    <property type="component" value="Unassembled WGS sequence"/>
</dbReference>
<organism evidence="3 4">
    <name type="scientific">Aspergillus pseudodeflectus</name>
    <dbReference type="NCBI Taxonomy" id="176178"/>
    <lineage>
        <taxon>Eukaryota</taxon>
        <taxon>Fungi</taxon>
        <taxon>Dikarya</taxon>
        <taxon>Ascomycota</taxon>
        <taxon>Pezizomycotina</taxon>
        <taxon>Eurotiomycetes</taxon>
        <taxon>Eurotiomycetidae</taxon>
        <taxon>Eurotiales</taxon>
        <taxon>Aspergillaceae</taxon>
        <taxon>Aspergillus</taxon>
        <taxon>Aspergillus subgen. Nidulantes</taxon>
    </lineage>
</organism>
<dbReference type="InterPro" id="IPR025496">
    <property type="entry name" value="DUF4387"/>
</dbReference>
<evidence type="ECO:0000313" key="3">
    <source>
        <dbReference type="EMBL" id="KAL2837818.1"/>
    </source>
</evidence>
<evidence type="ECO:0008006" key="5">
    <source>
        <dbReference type="Google" id="ProtNLM"/>
    </source>
</evidence>